<organism evidence="1 2">
    <name type="scientific">Halosimplex pelagicum</name>
    <dbReference type="NCBI Taxonomy" id="869886"/>
    <lineage>
        <taxon>Archaea</taxon>
        <taxon>Methanobacteriati</taxon>
        <taxon>Methanobacteriota</taxon>
        <taxon>Stenosarchaea group</taxon>
        <taxon>Halobacteria</taxon>
        <taxon>Halobacteriales</taxon>
        <taxon>Haloarculaceae</taxon>
        <taxon>Halosimplex</taxon>
    </lineage>
</organism>
<gene>
    <name evidence="1" type="ORF">HZS54_11535</name>
</gene>
<proteinExistence type="predicted"/>
<dbReference type="KEGG" id="hpel:HZS54_11535"/>
<evidence type="ECO:0000313" key="1">
    <source>
        <dbReference type="EMBL" id="QLH82199.1"/>
    </source>
</evidence>
<reference evidence="1 2" key="1">
    <citation type="submission" date="2020-07" db="EMBL/GenBank/DDBJ databases">
        <title>Halosimplex litoreum sp. nov. and Halosimplex rubrum sp. nov., isolated from different salt environments.</title>
        <authorList>
            <person name="Cui H."/>
        </authorList>
    </citation>
    <scope>NUCLEOTIDE SEQUENCE [LARGE SCALE GENOMIC DNA]</scope>
    <source>
        <strain evidence="1 2">R2</strain>
    </source>
</reference>
<protein>
    <submittedName>
        <fullName evidence="1">Uncharacterized protein</fullName>
    </submittedName>
</protein>
<dbReference type="AlphaFoldDB" id="A0A7D5PF05"/>
<dbReference type="GeneID" id="56083230"/>
<sequence length="59" mass="6459">MSLSGTRERGEGFHLLVDSDVAVGTLELMEHIVVDDIPRDADSGVGDQCRLFITVRKTT</sequence>
<evidence type="ECO:0000313" key="2">
    <source>
        <dbReference type="Proteomes" id="UP000509346"/>
    </source>
</evidence>
<dbReference type="EMBL" id="CP058909">
    <property type="protein sequence ID" value="QLH82199.1"/>
    <property type="molecule type" value="Genomic_DNA"/>
</dbReference>
<name>A0A7D5PF05_9EURY</name>
<dbReference type="Proteomes" id="UP000509346">
    <property type="component" value="Chromosome"/>
</dbReference>
<dbReference type="RefSeq" id="WP_179922667.1">
    <property type="nucleotide sequence ID" value="NZ_CP058909.1"/>
</dbReference>
<keyword evidence="2" id="KW-1185">Reference proteome</keyword>
<accession>A0A7D5PF05</accession>